<name>A0ABW3NYZ2_9SPHN</name>
<evidence type="ECO:0000313" key="2">
    <source>
        <dbReference type="Proteomes" id="UP001597203"/>
    </source>
</evidence>
<accession>A0ABW3NYZ2</accession>
<keyword evidence="2" id="KW-1185">Reference proteome</keyword>
<sequence length="110" mass="12529">MQLFHVETNALGVTRQFFSDDKGNITVNAIQDVEPVLDHNKASANERGKRVTSDYANPIATIPPVVALHWLNTEGWWVFDADKDPDVEKKLNQKLNCSDWRHLRTSELTV</sequence>
<protein>
    <submittedName>
        <fullName evidence="1">Uncharacterized protein</fullName>
    </submittedName>
</protein>
<comment type="caution">
    <text evidence="1">The sequence shown here is derived from an EMBL/GenBank/DDBJ whole genome shotgun (WGS) entry which is preliminary data.</text>
</comment>
<evidence type="ECO:0000313" key="1">
    <source>
        <dbReference type="EMBL" id="MFD1104585.1"/>
    </source>
</evidence>
<proteinExistence type="predicted"/>
<organism evidence="1 2">
    <name type="scientific">Sphingobium olei</name>
    <dbReference type="NCBI Taxonomy" id="420955"/>
    <lineage>
        <taxon>Bacteria</taxon>
        <taxon>Pseudomonadati</taxon>
        <taxon>Pseudomonadota</taxon>
        <taxon>Alphaproteobacteria</taxon>
        <taxon>Sphingomonadales</taxon>
        <taxon>Sphingomonadaceae</taxon>
        <taxon>Sphingobium</taxon>
    </lineage>
</organism>
<gene>
    <name evidence="1" type="ORF">ACFQ24_06830</name>
</gene>
<reference evidence="2" key="1">
    <citation type="journal article" date="2019" name="Int. J. Syst. Evol. Microbiol.">
        <title>The Global Catalogue of Microorganisms (GCM) 10K type strain sequencing project: providing services to taxonomists for standard genome sequencing and annotation.</title>
        <authorList>
            <consortium name="The Broad Institute Genomics Platform"/>
            <consortium name="The Broad Institute Genome Sequencing Center for Infectious Disease"/>
            <person name="Wu L."/>
            <person name="Ma J."/>
        </authorList>
    </citation>
    <scope>NUCLEOTIDE SEQUENCE [LARGE SCALE GENOMIC DNA]</scope>
    <source>
        <strain evidence="2">CCUG 54329</strain>
    </source>
</reference>
<dbReference type="EMBL" id="JBHTLS010000106">
    <property type="protein sequence ID" value="MFD1104585.1"/>
    <property type="molecule type" value="Genomic_DNA"/>
</dbReference>
<dbReference type="RefSeq" id="WP_380909963.1">
    <property type="nucleotide sequence ID" value="NZ_JBHTLS010000106.1"/>
</dbReference>
<dbReference type="Proteomes" id="UP001597203">
    <property type="component" value="Unassembled WGS sequence"/>
</dbReference>